<dbReference type="InterPro" id="IPR006036">
    <property type="entry name" value="K_uptake_TrkA"/>
</dbReference>
<dbReference type="OrthoDB" id="9775180at2"/>
<keyword evidence="6" id="KW-0406">Ion transport</keyword>
<reference evidence="10" key="1">
    <citation type="submission" date="2018-11" db="EMBL/GenBank/DDBJ databases">
        <title>Genome sequencing of a novel mesophilic and cellulolytic organism within the genus Hungateiclostridium.</title>
        <authorList>
            <person name="Rettenmaier R."/>
            <person name="Liebl W."/>
            <person name="Zverlov V."/>
        </authorList>
    </citation>
    <scope>NUCLEOTIDE SEQUENCE [LARGE SCALE GENOMIC DNA]</scope>
    <source>
        <strain evidence="10">N2K1</strain>
    </source>
</reference>
<evidence type="ECO:0000259" key="8">
    <source>
        <dbReference type="PROSITE" id="PS51202"/>
    </source>
</evidence>
<dbReference type="Gene3D" id="3.30.70.1450">
    <property type="entry name" value="Regulator of K+ conductance, C-terminal domain"/>
    <property type="match status" value="1"/>
</dbReference>
<dbReference type="GO" id="GO:0005886">
    <property type="term" value="C:plasma membrane"/>
    <property type="evidence" value="ECO:0007669"/>
    <property type="project" value="InterPro"/>
</dbReference>
<dbReference type="Proteomes" id="UP000289166">
    <property type="component" value="Unassembled WGS sequence"/>
</dbReference>
<organism evidence="9 10">
    <name type="scientific">Acetivibrio mesophilus</name>
    <dbReference type="NCBI Taxonomy" id="2487273"/>
    <lineage>
        <taxon>Bacteria</taxon>
        <taxon>Bacillati</taxon>
        <taxon>Bacillota</taxon>
        <taxon>Clostridia</taxon>
        <taxon>Eubacteriales</taxon>
        <taxon>Oscillospiraceae</taxon>
        <taxon>Acetivibrio</taxon>
    </lineage>
</organism>
<feature type="domain" description="RCK N-terminal" evidence="7">
    <location>
        <begin position="1"/>
        <end position="117"/>
    </location>
</feature>
<dbReference type="InterPro" id="IPR050721">
    <property type="entry name" value="Trk_Ktr_HKT_K-transport"/>
</dbReference>
<dbReference type="AlphaFoldDB" id="A0A4Q0I1F8"/>
<dbReference type="Gene3D" id="3.40.50.720">
    <property type="entry name" value="NAD(P)-binding Rossmann-like Domain"/>
    <property type="match status" value="1"/>
</dbReference>
<dbReference type="GO" id="GO:0015079">
    <property type="term" value="F:potassium ion transmembrane transporter activity"/>
    <property type="evidence" value="ECO:0007669"/>
    <property type="project" value="InterPro"/>
</dbReference>
<dbReference type="EMBL" id="RLII01000025">
    <property type="protein sequence ID" value="RXE58080.1"/>
    <property type="molecule type" value="Genomic_DNA"/>
</dbReference>
<accession>A0A4Q0I1F8</accession>
<dbReference type="InterPro" id="IPR006037">
    <property type="entry name" value="RCK_C"/>
</dbReference>
<proteinExistence type="predicted"/>
<comment type="caution">
    <text evidence="9">The sequence shown here is derived from an EMBL/GenBank/DDBJ whole genome shotgun (WGS) entry which is preliminary data.</text>
</comment>
<dbReference type="SUPFAM" id="SSF51735">
    <property type="entry name" value="NAD(P)-binding Rossmann-fold domains"/>
    <property type="match status" value="1"/>
</dbReference>
<evidence type="ECO:0000256" key="3">
    <source>
        <dbReference type="ARBA" id="ARBA00022538"/>
    </source>
</evidence>
<feature type="domain" description="RCK C-terminal" evidence="8">
    <location>
        <begin position="137"/>
        <end position="218"/>
    </location>
</feature>
<keyword evidence="5" id="KW-0520">NAD</keyword>
<keyword evidence="4" id="KW-0630">Potassium</keyword>
<dbReference type="PANTHER" id="PTHR43833:SF5">
    <property type="entry name" value="TRK SYSTEM POTASSIUM UPTAKE PROTEIN TRKA"/>
    <property type="match status" value="1"/>
</dbReference>
<sequence length="222" mass="24721">MYIVIAGGGKIGYYLVKTLLPYKHKIAIIEPQENVCIKIANELHIPVINGDGTDLEILSEVELEKADIFIAVTGKDEDNLISCQLAKRNFGVKRTISRVNNPKNIEVFQRFGVDLAVSSTSIIAELIEQEVDYTGIKTLMKLRSGKLVLSEISITKNSPVCNKSLKDINIPKDCVLVSVIRGEEVIIPNGFTELKENDSIIAVSSKEDQQELKEYFIGKDKR</sequence>
<keyword evidence="3" id="KW-0633">Potassium transport</keyword>
<name>A0A4Q0I1F8_9FIRM</name>
<dbReference type="PROSITE" id="PS51202">
    <property type="entry name" value="RCK_C"/>
    <property type="match status" value="1"/>
</dbReference>
<dbReference type="PRINTS" id="PR00335">
    <property type="entry name" value="KUPTAKETRKA"/>
</dbReference>
<dbReference type="InterPro" id="IPR036721">
    <property type="entry name" value="RCK_C_sf"/>
</dbReference>
<dbReference type="InterPro" id="IPR003148">
    <property type="entry name" value="RCK_N"/>
</dbReference>
<gene>
    <name evidence="9" type="ORF">EFD62_14160</name>
</gene>
<keyword evidence="10" id="KW-1185">Reference proteome</keyword>
<dbReference type="RefSeq" id="WP_128706320.1">
    <property type="nucleotide sequence ID" value="NZ_RLII01000025.1"/>
</dbReference>
<evidence type="ECO:0000256" key="2">
    <source>
        <dbReference type="ARBA" id="ARBA00022448"/>
    </source>
</evidence>
<evidence type="ECO:0000313" key="10">
    <source>
        <dbReference type="Proteomes" id="UP000289166"/>
    </source>
</evidence>
<dbReference type="InterPro" id="IPR036291">
    <property type="entry name" value="NAD(P)-bd_dom_sf"/>
</dbReference>
<dbReference type="PANTHER" id="PTHR43833">
    <property type="entry name" value="POTASSIUM CHANNEL PROTEIN 2-RELATED-RELATED"/>
    <property type="match status" value="1"/>
</dbReference>
<dbReference type="PROSITE" id="PS51201">
    <property type="entry name" value="RCK_N"/>
    <property type="match status" value="1"/>
</dbReference>
<evidence type="ECO:0000259" key="7">
    <source>
        <dbReference type="PROSITE" id="PS51201"/>
    </source>
</evidence>
<evidence type="ECO:0000256" key="4">
    <source>
        <dbReference type="ARBA" id="ARBA00022958"/>
    </source>
</evidence>
<keyword evidence="2" id="KW-0813">Transport</keyword>
<protein>
    <recommendedName>
        <fullName evidence="1">Trk system potassium uptake protein TrkA</fullName>
    </recommendedName>
</protein>
<dbReference type="Pfam" id="PF02254">
    <property type="entry name" value="TrkA_N"/>
    <property type="match status" value="1"/>
</dbReference>
<dbReference type="SUPFAM" id="SSF116726">
    <property type="entry name" value="TrkA C-terminal domain-like"/>
    <property type="match status" value="1"/>
</dbReference>
<evidence type="ECO:0000313" key="9">
    <source>
        <dbReference type="EMBL" id="RXE58080.1"/>
    </source>
</evidence>
<evidence type="ECO:0000256" key="6">
    <source>
        <dbReference type="ARBA" id="ARBA00023065"/>
    </source>
</evidence>
<dbReference type="Pfam" id="PF02080">
    <property type="entry name" value="TrkA_C"/>
    <property type="match status" value="1"/>
</dbReference>
<evidence type="ECO:0000256" key="5">
    <source>
        <dbReference type="ARBA" id="ARBA00023027"/>
    </source>
</evidence>
<evidence type="ECO:0000256" key="1">
    <source>
        <dbReference type="ARBA" id="ARBA00017378"/>
    </source>
</evidence>